<accession>A0ABN9T1I0</accession>
<reference evidence="2" key="1">
    <citation type="submission" date="2023-10" db="EMBL/GenBank/DDBJ databases">
        <authorList>
            <person name="Chen Y."/>
            <person name="Shah S."/>
            <person name="Dougan E. K."/>
            <person name="Thang M."/>
            <person name="Chan C."/>
        </authorList>
    </citation>
    <scope>NUCLEOTIDE SEQUENCE [LARGE SCALE GENOMIC DNA]</scope>
</reference>
<comment type="caution">
    <text evidence="2">The sequence shown here is derived from an EMBL/GenBank/DDBJ whole genome shotgun (WGS) entry which is preliminary data.</text>
</comment>
<gene>
    <name evidence="2" type="ORF">PCOR1329_LOCUS34659</name>
</gene>
<name>A0ABN9T1I0_9DINO</name>
<organism evidence="2 3">
    <name type="scientific">Prorocentrum cordatum</name>
    <dbReference type="NCBI Taxonomy" id="2364126"/>
    <lineage>
        <taxon>Eukaryota</taxon>
        <taxon>Sar</taxon>
        <taxon>Alveolata</taxon>
        <taxon>Dinophyceae</taxon>
        <taxon>Prorocentrales</taxon>
        <taxon>Prorocentraceae</taxon>
        <taxon>Prorocentrum</taxon>
    </lineage>
</organism>
<dbReference type="Proteomes" id="UP001189429">
    <property type="component" value="Unassembled WGS sequence"/>
</dbReference>
<evidence type="ECO:0000313" key="2">
    <source>
        <dbReference type="EMBL" id="CAK0838801.1"/>
    </source>
</evidence>
<evidence type="ECO:0000256" key="1">
    <source>
        <dbReference type="SAM" id="MobiDB-lite"/>
    </source>
</evidence>
<feature type="compositionally biased region" description="Basic and acidic residues" evidence="1">
    <location>
        <begin position="30"/>
        <end position="39"/>
    </location>
</feature>
<sequence>MGKRQPAPRPSSSRRQPSSKSKSCPAAKRSGGEAKARDARKSITETAIVLDDDNVALALAELLPSQTPGKVRRLMRRWMKPILKVKVPGRATHLPTKAMLEKAKEKVLRFYRGEEALGDRSVVVKAFLLASRERSLRFDWDRACERVRNASFDMKKHIDSWDECLAMSSGDTNFSSEIFVCGTKKVTLKASQCHSVSSVVKAGADGPYGLWGGDLGQRVAAGGFNQVHTPARLITLR</sequence>
<feature type="compositionally biased region" description="Low complexity" evidence="1">
    <location>
        <begin position="10"/>
        <end position="23"/>
    </location>
</feature>
<protein>
    <submittedName>
        <fullName evidence="2">Uncharacterized protein</fullName>
    </submittedName>
</protein>
<proteinExistence type="predicted"/>
<dbReference type="EMBL" id="CAUYUJ010014249">
    <property type="protein sequence ID" value="CAK0838801.1"/>
    <property type="molecule type" value="Genomic_DNA"/>
</dbReference>
<evidence type="ECO:0000313" key="3">
    <source>
        <dbReference type="Proteomes" id="UP001189429"/>
    </source>
</evidence>
<keyword evidence="3" id="KW-1185">Reference proteome</keyword>
<feature type="region of interest" description="Disordered" evidence="1">
    <location>
        <begin position="1"/>
        <end position="39"/>
    </location>
</feature>